<proteinExistence type="predicted"/>
<reference evidence="1 2" key="1">
    <citation type="submission" date="2019-01" db="EMBL/GenBank/DDBJ databases">
        <title>Sequencing of cultivated peanut Arachis hypogaea provides insights into genome evolution and oil improvement.</title>
        <authorList>
            <person name="Chen X."/>
        </authorList>
    </citation>
    <scope>NUCLEOTIDE SEQUENCE [LARGE SCALE GENOMIC DNA]</scope>
    <source>
        <strain evidence="2">cv. Fuhuasheng</strain>
        <tissue evidence="1">Leaves</tissue>
    </source>
</reference>
<dbReference type="EMBL" id="SDMP01000005">
    <property type="protein sequence ID" value="RYR59374.1"/>
    <property type="molecule type" value="Genomic_DNA"/>
</dbReference>
<evidence type="ECO:0000313" key="2">
    <source>
        <dbReference type="Proteomes" id="UP000289738"/>
    </source>
</evidence>
<dbReference type="AlphaFoldDB" id="A0A445D8F7"/>
<comment type="caution">
    <text evidence="1">The sequence shown here is derived from an EMBL/GenBank/DDBJ whole genome shotgun (WGS) entry which is preliminary data.</text>
</comment>
<sequence length="207" mass="24031">MCSTEGERDGKHMEQGERKIDPRMITWCGCEARIKVHVDDTSGQWFVEKFCDNYNYPMLDARFRVTQSNERDLYQINSMRKARLRVPMIFRAFTNQSGGFATVGFEIKDIYNAIEKQRRAGATYAEAVLNFLANLRTTDCGMFWKYSLDGKKRLENLFWCDGTSRYDYSVFGDVLGFDATYGRVNHHMRMVVFGCAILSNDSEESYV</sequence>
<keyword evidence="2" id="KW-1185">Reference proteome</keyword>
<dbReference type="PANTHER" id="PTHR47718">
    <property type="entry name" value="OS01G0519700 PROTEIN"/>
    <property type="match status" value="1"/>
</dbReference>
<dbReference type="Proteomes" id="UP000289738">
    <property type="component" value="Chromosome A05"/>
</dbReference>
<protein>
    <submittedName>
        <fullName evidence="1">Uncharacterized protein</fullName>
    </submittedName>
</protein>
<evidence type="ECO:0000313" key="1">
    <source>
        <dbReference type="EMBL" id="RYR59374.1"/>
    </source>
</evidence>
<name>A0A445D8F7_ARAHY</name>
<gene>
    <name evidence="1" type="ORF">Ahy_A05g025249</name>
</gene>
<dbReference type="STRING" id="3818.A0A445D8F7"/>
<accession>A0A445D8F7</accession>
<organism evidence="1 2">
    <name type="scientific">Arachis hypogaea</name>
    <name type="common">Peanut</name>
    <dbReference type="NCBI Taxonomy" id="3818"/>
    <lineage>
        <taxon>Eukaryota</taxon>
        <taxon>Viridiplantae</taxon>
        <taxon>Streptophyta</taxon>
        <taxon>Embryophyta</taxon>
        <taxon>Tracheophyta</taxon>
        <taxon>Spermatophyta</taxon>
        <taxon>Magnoliopsida</taxon>
        <taxon>eudicotyledons</taxon>
        <taxon>Gunneridae</taxon>
        <taxon>Pentapetalae</taxon>
        <taxon>rosids</taxon>
        <taxon>fabids</taxon>
        <taxon>Fabales</taxon>
        <taxon>Fabaceae</taxon>
        <taxon>Papilionoideae</taxon>
        <taxon>50 kb inversion clade</taxon>
        <taxon>dalbergioids sensu lato</taxon>
        <taxon>Dalbergieae</taxon>
        <taxon>Pterocarpus clade</taxon>
        <taxon>Arachis</taxon>
    </lineage>
</organism>
<dbReference type="PANTHER" id="PTHR47718:SF13">
    <property type="entry name" value="OS09G0290500 PROTEIN"/>
    <property type="match status" value="1"/>
</dbReference>